<evidence type="ECO:0000256" key="1">
    <source>
        <dbReference type="SAM" id="MobiDB-lite"/>
    </source>
</evidence>
<feature type="region of interest" description="Disordered" evidence="1">
    <location>
        <begin position="1"/>
        <end position="41"/>
    </location>
</feature>
<evidence type="ECO:0000313" key="3">
    <source>
        <dbReference type="Proteomes" id="UP001165083"/>
    </source>
</evidence>
<feature type="region of interest" description="Disordered" evidence="1">
    <location>
        <begin position="251"/>
        <end position="298"/>
    </location>
</feature>
<reference evidence="2" key="1">
    <citation type="submission" date="2023-04" db="EMBL/GenBank/DDBJ databases">
        <title>Phytophthora lilii NBRC 32176.</title>
        <authorList>
            <person name="Ichikawa N."/>
            <person name="Sato H."/>
            <person name="Tonouchi N."/>
        </authorList>
    </citation>
    <scope>NUCLEOTIDE SEQUENCE</scope>
    <source>
        <strain evidence="2">NBRC 32176</strain>
    </source>
</reference>
<proteinExistence type="predicted"/>
<gene>
    <name evidence="2" type="ORF">Plil01_001767400</name>
</gene>
<comment type="caution">
    <text evidence="2">The sequence shown here is derived from an EMBL/GenBank/DDBJ whole genome shotgun (WGS) entry which is preliminary data.</text>
</comment>
<feature type="region of interest" description="Disordered" evidence="1">
    <location>
        <begin position="321"/>
        <end position="361"/>
    </location>
</feature>
<feature type="compositionally biased region" description="Low complexity" evidence="1">
    <location>
        <begin position="326"/>
        <end position="344"/>
    </location>
</feature>
<feature type="region of interest" description="Disordered" evidence="1">
    <location>
        <begin position="421"/>
        <end position="525"/>
    </location>
</feature>
<feature type="region of interest" description="Disordered" evidence="1">
    <location>
        <begin position="182"/>
        <end position="212"/>
    </location>
</feature>
<feature type="region of interest" description="Disordered" evidence="1">
    <location>
        <begin position="1135"/>
        <end position="1181"/>
    </location>
</feature>
<protein>
    <submittedName>
        <fullName evidence="2">Unnamed protein product</fullName>
    </submittedName>
</protein>
<feature type="region of interest" description="Disordered" evidence="1">
    <location>
        <begin position="941"/>
        <end position="969"/>
    </location>
</feature>
<dbReference type="EMBL" id="BSXW01012436">
    <property type="protein sequence ID" value="GMF64931.1"/>
    <property type="molecule type" value="Genomic_DNA"/>
</dbReference>
<feature type="region of interest" description="Disordered" evidence="1">
    <location>
        <begin position="788"/>
        <end position="811"/>
    </location>
</feature>
<feature type="compositionally biased region" description="Polar residues" evidence="1">
    <location>
        <begin position="461"/>
        <end position="489"/>
    </location>
</feature>
<evidence type="ECO:0000313" key="2">
    <source>
        <dbReference type="EMBL" id="GMF64931.1"/>
    </source>
</evidence>
<feature type="compositionally biased region" description="Low complexity" evidence="1">
    <location>
        <begin position="499"/>
        <end position="513"/>
    </location>
</feature>
<organism evidence="2 3">
    <name type="scientific">Phytophthora lilii</name>
    <dbReference type="NCBI Taxonomy" id="2077276"/>
    <lineage>
        <taxon>Eukaryota</taxon>
        <taxon>Sar</taxon>
        <taxon>Stramenopiles</taxon>
        <taxon>Oomycota</taxon>
        <taxon>Peronosporomycetes</taxon>
        <taxon>Peronosporales</taxon>
        <taxon>Peronosporaceae</taxon>
        <taxon>Phytophthora</taxon>
    </lineage>
</organism>
<accession>A0A9W6YJL1</accession>
<dbReference type="Proteomes" id="UP001165083">
    <property type="component" value="Unassembled WGS sequence"/>
</dbReference>
<feature type="compositionally biased region" description="Basic and acidic residues" evidence="1">
    <location>
        <begin position="182"/>
        <end position="204"/>
    </location>
</feature>
<keyword evidence="3" id="KW-1185">Reference proteome</keyword>
<sequence>MASNNPSTCNSSSSRLGFRNRPTSPPAPGRTQVSAYDSDGLESDDDTLVVLSSLAKMETNRSQYGNIQQDKRIISSTDVFENATECLDVVQQAIDAVEAALTRCPKYERREALTELLMHAKLEQAKKATAYNSDCYPHASVWAAMLMQVQELGRNYPKEYERMFVVSVLALFLILTTKHEVPEDDHNYTHPGEDQMKHSEHLEGGEDQQQLDDETELCGRMGEAAVDVDVSDDDADIGYRITEEILEAAFNQAEDEGDHNADSKDDDDRDTSTHRDETEIEDIDEPVKHSEKSAAPAPTSRLRVLLPILTANIIVKGVQVPRLPRGSDSGYSSSDSEKSSTSSTCKPTAKTAGKGSRHKFQFPEKELMQLLEDEEAKPGSALSPGLLNSFRRFSPNSKITGAVPLRRKSFSMKRSPLKSTAFAGFGPLSTAPRLSTTEKKEIPSSAPKSTKQLWSARRKSTSACYNAPNGQLSRRNSKSFSATKNQILAFNSKKKLETSPNRTSSRSPSRPSSGSPPSPVPSAQTQMVLRVRERTSDGVPELVIAKKPVRFVVWHWNDRCIRVPFMNAANFMQLGPAQHGIMLRQLRYVKAMMHELPWAKAHLRSLLSSYTAKEVSKEELYPQLNALGQQVQREIGSRAKQHRALTARKQRLTVTLTLATSVVNDTLVTKFGRRGRPHASRLLYDPTTPLQLRWRRKHGERSVEYLTVDEIQVIEVPDASRLSGGARAFGRGNKKAAAAVAVDPESCLSLVTPTRSLDLQVASALHREWLANAVRNIVSFAQQYKAAKSDATSSDDDSPSESIALARRPRQMPSSRNVMLYYTPSTQTLNELPTADSFILNQHLGINWISLHECTNSICLLCLLLVLGLAGLGQQPHVEDRHAGAVGGHEARREEGARLVVPVAHDHRERSRHSQRNGGPQLGRHGALRVLVVAAVAHEGEEGARHAAGHQGRGAARAHEAHDAAQAQQHAVLCGTPPEQKQQAVASVLQSGWRRFLHSWKRESKTKSEGVELPQRGRTGRVRQKSYMAAAKLLCSTWPEPSDCVTTLNARRLGEISAGFDWLLLDDFQTALIAASRIKRRIFPSLSHAPKLATYTVDTLPRQRRLLFLDTYFPPIADADTCLINQSTARDRNVAWPSSSTYSDPFDKPPSATSQLPGAPALAPGDTRSYLTSPAAPAPAP</sequence>
<dbReference type="OrthoDB" id="446422at2759"/>
<dbReference type="AlphaFoldDB" id="A0A9W6YJL1"/>
<name>A0A9W6YJL1_9STRA</name>
<feature type="compositionally biased region" description="Low complexity" evidence="1">
    <location>
        <begin position="1"/>
        <end position="14"/>
    </location>
</feature>